<evidence type="ECO:0000256" key="5">
    <source>
        <dbReference type="ARBA" id="ARBA00022989"/>
    </source>
</evidence>
<keyword evidence="4" id="KW-0735">Signal-anchor</keyword>
<sequence length="274" mass="32025">MPKKIKSQCLLVTVFIFITISGTFFLGSQQIYGIRSSKTTPRTTEASFALARMKHVTKSLAELGKMDEVNRHFLFLNHVPKCGSEILILMLQRIQGLNNYRHLRLKGGNRRYLTGIQQEELVYEIYNVIRKEAIPLSFDRHVYFINFTSFDKQMPTYVNLIRDPVDKVISRIPYKDKKLKDLYTKCLLRPTNNCNFKNGQSYDLIIPYFCGHDPRCMLLNNEWALQTAKINVEKYYPVVGVLEELNTTLEILENKIPYFFKGAQDIYNKEFIVI</sequence>
<comment type="caution">
    <text evidence="9">The sequence shown here is derived from an EMBL/GenBank/DDBJ whole genome shotgun (WGS) entry which is preliminary data.</text>
</comment>
<evidence type="ECO:0000256" key="8">
    <source>
        <dbReference type="ARBA" id="ARBA00023180"/>
    </source>
</evidence>
<keyword evidence="10" id="KW-1185">Reference proteome</keyword>
<dbReference type="EMBL" id="JAPWTJ010000541">
    <property type="protein sequence ID" value="KAJ8977464.1"/>
    <property type="molecule type" value="Genomic_DNA"/>
</dbReference>
<name>A0ABQ9JGX6_9CUCU</name>
<keyword evidence="7" id="KW-0472">Membrane</keyword>
<keyword evidence="8" id="KW-0325">Glycoprotein</keyword>
<keyword evidence="3" id="KW-0812">Transmembrane</keyword>
<reference evidence="9" key="1">
    <citation type="journal article" date="2023" name="Insect Mol. Biol.">
        <title>Genome sequencing provides insights into the evolution of gene families encoding plant cell wall-degrading enzymes in longhorned beetles.</title>
        <authorList>
            <person name="Shin N.R."/>
            <person name="Okamura Y."/>
            <person name="Kirsch R."/>
            <person name="Pauchet Y."/>
        </authorList>
    </citation>
    <scope>NUCLEOTIDE SEQUENCE</scope>
    <source>
        <strain evidence="9">MMC_N1</strain>
    </source>
</reference>
<keyword evidence="6" id="KW-0333">Golgi apparatus</keyword>
<evidence type="ECO:0008006" key="11">
    <source>
        <dbReference type="Google" id="ProtNLM"/>
    </source>
</evidence>
<dbReference type="PANTHER" id="PTHR12129:SF15">
    <property type="entry name" value="URONYL 2-SULFOTRANSFERASE"/>
    <property type="match status" value="1"/>
</dbReference>
<evidence type="ECO:0000256" key="3">
    <source>
        <dbReference type="ARBA" id="ARBA00022692"/>
    </source>
</evidence>
<dbReference type="InterPro" id="IPR027417">
    <property type="entry name" value="P-loop_NTPase"/>
</dbReference>
<keyword evidence="2" id="KW-0808">Transferase</keyword>
<organism evidence="9 10">
    <name type="scientific">Molorchus minor</name>
    <dbReference type="NCBI Taxonomy" id="1323400"/>
    <lineage>
        <taxon>Eukaryota</taxon>
        <taxon>Metazoa</taxon>
        <taxon>Ecdysozoa</taxon>
        <taxon>Arthropoda</taxon>
        <taxon>Hexapoda</taxon>
        <taxon>Insecta</taxon>
        <taxon>Pterygota</taxon>
        <taxon>Neoptera</taxon>
        <taxon>Endopterygota</taxon>
        <taxon>Coleoptera</taxon>
        <taxon>Polyphaga</taxon>
        <taxon>Cucujiformia</taxon>
        <taxon>Chrysomeloidea</taxon>
        <taxon>Cerambycidae</taxon>
        <taxon>Lamiinae</taxon>
        <taxon>Monochamini</taxon>
        <taxon>Molorchus</taxon>
    </lineage>
</organism>
<dbReference type="Gene3D" id="3.40.50.300">
    <property type="entry name" value="P-loop containing nucleotide triphosphate hydrolases"/>
    <property type="match status" value="1"/>
</dbReference>
<evidence type="ECO:0000256" key="2">
    <source>
        <dbReference type="ARBA" id="ARBA00022679"/>
    </source>
</evidence>
<evidence type="ECO:0000256" key="4">
    <source>
        <dbReference type="ARBA" id="ARBA00022968"/>
    </source>
</evidence>
<evidence type="ECO:0000256" key="6">
    <source>
        <dbReference type="ARBA" id="ARBA00023034"/>
    </source>
</evidence>
<evidence type="ECO:0000256" key="7">
    <source>
        <dbReference type="ARBA" id="ARBA00023136"/>
    </source>
</evidence>
<comment type="subcellular location">
    <subcellularLocation>
        <location evidence="1">Golgi apparatus membrane</location>
        <topology evidence="1">Single-pass type II membrane protein</topology>
    </subcellularLocation>
</comment>
<dbReference type="InterPro" id="IPR007734">
    <property type="entry name" value="Heparan_SO4_2-O-STrfase"/>
</dbReference>
<evidence type="ECO:0000313" key="9">
    <source>
        <dbReference type="EMBL" id="KAJ8977464.1"/>
    </source>
</evidence>
<dbReference type="Proteomes" id="UP001162164">
    <property type="component" value="Unassembled WGS sequence"/>
</dbReference>
<proteinExistence type="predicted"/>
<protein>
    <recommendedName>
        <fullName evidence="11">Uronyl 2-sulfotransferase</fullName>
    </recommendedName>
</protein>
<keyword evidence="5" id="KW-1133">Transmembrane helix</keyword>
<accession>A0ABQ9JGX6</accession>
<evidence type="ECO:0000256" key="1">
    <source>
        <dbReference type="ARBA" id="ARBA00004323"/>
    </source>
</evidence>
<dbReference type="SUPFAM" id="SSF52540">
    <property type="entry name" value="P-loop containing nucleoside triphosphate hydrolases"/>
    <property type="match status" value="1"/>
</dbReference>
<evidence type="ECO:0000313" key="10">
    <source>
        <dbReference type="Proteomes" id="UP001162164"/>
    </source>
</evidence>
<dbReference type="PANTHER" id="PTHR12129">
    <property type="entry name" value="HEPARAN SULFATE 2-O-SULFOTRANSFERASE"/>
    <property type="match status" value="1"/>
</dbReference>
<gene>
    <name evidence="9" type="ORF">NQ317_014551</name>
</gene>